<proteinExistence type="predicted"/>
<keyword evidence="1" id="KW-0704">Schiff base</keyword>
<dbReference type="EMBL" id="FWDO01000004">
    <property type="protein sequence ID" value="SLM17460.1"/>
    <property type="molecule type" value="Genomic_DNA"/>
</dbReference>
<accession>A0A3P3XME8</accession>
<dbReference type="PANTHER" id="PTHR10683">
    <property type="entry name" value="TRANSALDOLASE"/>
    <property type="match status" value="1"/>
</dbReference>
<dbReference type="AlphaFoldDB" id="A0A3P3XME8"/>
<gene>
    <name evidence="2" type="ORF">SPIRO4BDMA_40029</name>
</gene>
<name>A0A3P3XME8_9SPIR</name>
<dbReference type="SUPFAM" id="SSF51569">
    <property type="entry name" value="Aldolase"/>
    <property type="match status" value="1"/>
</dbReference>
<reference evidence="2" key="1">
    <citation type="submission" date="2017-02" db="EMBL/GenBank/DDBJ databases">
        <authorList>
            <person name="Regsiter A."/>
            <person name="William W."/>
        </authorList>
    </citation>
    <scope>NUCLEOTIDE SEQUENCE</scope>
    <source>
        <strain evidence="2">BdmA 4</strain>
    </source>
</reference>
<dbReference type="GO" id="GO:0005975">
    <property type="term" value="P:carbohydrate metabolic process"/>
    <property type="evidence" value="ECO:0007669"/>
    <property type="project" value="InterPro"/>
</dbReference>
<dbReference type="InterPro" id="IPR001585">
    <property type="entry name" value="TAL/FSA"/>
</dbReference>
<dbReference type="Pfam" id="PF00923">
    <property type="entry name" value="TAL_FSA"/>
    <property type="match status" value="1"/>
</dbReference>
<dbReference type="InterPro" id="IPR013785">
    <property type="entry name" value="Aldolase_TIM"/>
</dbReference>
<sequence length="344" mass="38351">MGDYFKRVMSETATRFWINNATNTEAKLAIEAGAIGCTQNPSYVWKMLDGSEDSELAKAKLKEIIKSEPNDSEALIKVQRELVANIAKHFYPMYEKSNGKLGYVSIQGSPIQEDAESIIRFARYNCSAAPNIMAKIPVTEEGLKAIGVLVKEGIPINATECMAVKQVLDVSEIYAAASGHMKNPAPMYFSLITGIFDEYLHSYVEKNHVDVNPDFLWQAGICVARKVHAMVKNRCYTIGFISGGARGLHHFTEMVGADATVTINWKGTADVLLKQDLPVVSRFHMQTPFEVEDALVEKLPDFRKAYFVNAIKPSEYEDFGPVVLFRSGFVSNWEKALEFVASLR</sequence>
<organism evidence="2">
    <name type="scientific">uncultured spirochete</name>
    <dbReference type="NCBI Taxonomy" id="156406"/>
    <lineage>
        <taxon>Bacteria</taxon>
        <taxon>Pseudomonadati</taxon>
        <taxon>Spirochaetota</taxon>
        <taxon>Spirochaetia</taxon>
        <taxon>Spirochaetales</taxon>
        <taxon>environmental samples</taxon>
    </lineage>
</organism>
<evidence type="ECO:0000256" key="1">
    <source>
        <dbReference type="ARBA" id="ARBA00023270"/>
    </source>
</evidence>
<protein>
    <submittedName>
        <fullName evidence="2">Putative transaldolase</fullName>
    </submittedName>
</protein>
<evidence type="ECO:0000313" key="2">
    <source>
        <dbReference type="EMBL" id="SLM17460.1"/>
    </source>
</evidence>
<dbReference type="PANTHER" id="PTHR10683:SF31">
    <property type="entry name" value="TRANSALDOLASE"/>
    <property type="match status" value="1"/>
</dbReference>
<dbReference type="Gene3D" id="3.20.20.70">
    <property type="entry name" value="Aldolase class I"/>
    <property type="match status" value="1"/>
</dbReference>